<keyword evidence="4 14" id="KW-0138">CF(0)</keyword>
<feature type="transmembrane region" description="Helical" evidence="15">
    <location>
        <begin position="12"/>
        <end position="33"/>
    </location>
</feature>
<dbReference type="PANTHER" id="PTHR39937">
    <property type="entry name" value="ATP SYNTHASE PROTEIN 8"/>
    <property type="match status" value="1"/>
</dbReference>
<evidence type="ECO:0000256" key="3">
    <source>
        <dbReference type="ARBA" id="ARBA00022448"/>
    </source>
</evidence>
<keyword evidence="10 15" id="KW-0472">Membrane</keyword>
<evidence type="ECO:0000256" key="12">
    <source>
        <dbReference type="ARBA" id="ARBA00053067"/>
    </source>
</evidence>
<evidence type="ECO:0000256" key="2">
    <source>
        <dbReference type="ARBA" id="ARBA00008892"/>
    </source>
</evidence>
<keyword evidence="5 14" id="KW-0812">Transmembrane</keyword>
<keyword evidence="7 15" id="KW-1133">Transmembrane helix</keyword>
<evidence type="ECO:0000313" key="16">
    <source>
        <dbReference type="EMBL" id="QJT42855.1"/>
    </source>
</evidence>
<dbReference type="GO" id="GO:0015078">
    <property type="term" value="F:proton transmembrane transporter activity"/>
    <property type="evidence" value="ECO:0007669"/>
    <property type="project" value="InterPro"/>
</dbReference>
<comment type="similarity">
    <text evidence="2 14">Belongs to the ATPase protein 8 family.</text>
</comment>
<evidence type="ECO:0000256" key="8">
    <source>
        <dbReference type="ARBA" id="ARBA00023065"/>
    </source>
</evidence>
<evidence type="ECO:0000256" key="6">
    <source>
        <dbReference type="ARBA" id="ARBA00022781"/>
    </source>
</evidence>
<name>A0A6M5A4Y5_9SCOM</name>
<dbReference type="GO" id="GO:0031966">
    <property type="term" value="C:mitochondrial membrane"/>
    <property type="evidence" value="ECO:0007669"/>
    <property type="project" value="UniProtKB-SubCell"/>
</dbReference>
<evidence type="ECO:0000256" key="9">
    <source>
        <dbReference type="ARBA" id="ARBA00023128"/>
    </source>
</evidence>
<gene>
    <name evidence="16" type="primary">ATP8</name>
</gene>
<keyword evidence="6 14" id="KW-0375">Hydrogen ion transport</keyword>
<evidence type="ECO:0000256" key="15">
    <source>
        <dbReference type="SAM" id="Phobius"/>
    </source>
</evidence>
<dbReference type="InterPro" id="IPR001421">
    <property type="entry name" value="ATP8_metazoa"/>
</dbReference>
<organism evidence="16">
    <name type="scientific">Trichiurus lepturus</name>
    <name type="common">Atlantic cutlassfish</name>
    <dbReference type="NCBI Taxonomy" id="13733"/>
    <lineage>
        <taxon>Eukaryota</taxon>
        <taxon>Metazoa</taxon>
        <taxon>Chordata</taxon>
        <taxon>Craniata</taxon>
        <taxon>Vertebrata</taxon>
        <taxon>Euteleostomi</taxon>
        <taxon>Actinopterygii</taxon>
        <taxon>Neopterygii</taxon>
        <taxon>Teleostei</taxon>
        <taxon>Neoteleostei</taxon>
        <taxon>Acanthomorphata</taxon>
        <taxon>Pelagiaria</taxon>
        <taxon>Scombriformes</taxon>
        <taxon>Trichiuridae</taxon>
        <taxon>Trichiurus</taxon>
    </lineage>
</organism>
<dbReference type="AlphaFoldDB" id="A0A6M5A4Y5"/>
<evidence type="ECO:0000256" key="7">
    <source>
        <dbReference type="ARBA" id="ARBA00022989"/>
    </source>
</evidence>
<keyword evidence="8 14" id="KW-0406">Ion transport</keyword>
<evidence type="ECO:0000256" key="10">
    <source>
        <dbReference type="ARBA" id="ARBA00023136"/>
    </source>
</evidence>
<dbReference type="GO" id="GO:0045259">
    <property type="term" value="C:proton-transporting ATP synthase complex"/>
    <property type="evidence" value="ECO:0007669"/>
    <property type="project" value="UniProtKB-KW"/>
</dbReference>
<reference evidence="16" key="1">
    <citation type="journal article" date="2020" name="Biochem. Genet.">
        <title>Characterization of the Whole Mitogenome of Largehead Hairtail Trichiurus lepturus (Trichiuridae): Insights into Special Characteristics.</title>
        <authorList>
            <person name="Mukundan L.P."/>
            <person name="Sukumaran S."/>
            <person name="Sebastian W."/>
            <person name="Gopalakrishnan A."/>
        </authorList>
    </citation>
    <scope>NUCLEOTIDE SEQUENCE</scope>
</reference>
<protein>
    <recommendedName>
        <fullName evidence="14">ATP synthase complex subunit 8</fullName>
    </recommendedName>
</protein>
<evidence type="ECO:0000256" key="5">
    <source>
        <dbReference type="ARBA" id="ARBA00022692"/>
    </source>
</evidence>
<dbReference type="EMBL" id="MK333401">
    <property type="protein sequence ID" value="QJT42855.1"/>
    <property type="molecule type" value="Genomic_DNA"/>
</dbReference>
<evidence type="ECO:0000256" key="4">
    <source>
        <dbReference type="ARBA" id="ARBA00022547"/>
    </source>
</evidence>
<evidence type="ECO:0000256" key="13">
    <source>
        <dbReference type="ARBA" id="ARBA00064647"/>
    </source>
</evidence>
<evidence type="ECO:0000256" key="1">
    <source>
        <dbReference type="ARBA" id="ARBA00004304"/>
    </source>
</evidence>
<dbReference type="Pfam" id="PF00895">
    <property type="entry name" value="ATP-synt_8"/>
    <property type="match status" value="1"/>
</dbReference>
<evidence type="ECO:0000256" key="11">
    <source>
        <dbReference type="ARBA" id="ARBA00023310"/>
    </source>
</evidence>
<dbReference type="PANTHER" id="PTHR39937:SF1">
    <property type="entry name" value="ATP SYNTHASE PROTEIN 8"/>
    <property type="match status" value="1"/>
</dbReference>
<dbReference type="GO" id="GO:0015986">
    <property type="term" value="P:proton motive force-driven ATP synthesis"/>
    <property type="evidence" value="ECO:0007669"/>
    <property type="project" value="InterPro"/>
</dbReference>
<geneLocation type="mitochondrion" evidence="16"/>
<keyword evidence="3 14" id="KW-0813">Transport</keyword>
<proteinExistence type="inferred from homology"/>
<comment type="subunit">
    <text evidence="13">Component of the ATP synthase complex composed at least of ATP5F1A/subunit alpha, ATP5F1B/subunit beta, ATP5MC1/subunit c (homooctomer), MT-ATP6/subunit a, MT-ATP8/subunit 8, ATP5ME/subunit e, ATP5MF/subunit f, ATP5MG/subunit g, ATP5MK/subunit k, ATP5MJ/subunit j, ATP5F1C/subunit gamma, ATP5F1D/subunit delta, ATP5F1E/subunit epsilon, ATP5PF/subunit F6, ATP5PB/subunit b, ATP5PD/subunit d, ATP5PO/subunit OSCP. ATP synthase complex consists of a soluble F(1) head domain (subunits alpha(3) and beta(3)) - the catalytic core - and a membrane F(0) domain - the membrane proton channel (subunits c, a, 8, e, f, g, k and j). These two domains are linked by a central stalk (subunits gamma, delta, and epsilon) rotating inside the F1 region and a stationary peripheral stalk (subunits F6, b, d, and OSCP).</text>
</comment>
<comment type="subcellular location">
    <subcellularLocation>
        <location evidence="1 14">Mitochondrion membrane</location>
        <topology evidence="1 14">Single-pass membrane protein</topology>
    </subcellularLocation>
</comment>
<dbReference type="InterPro" id="IPR050635">
    <property type="entry name" value="ATPase_protein_8"/>
</dbReference>
<evidence type="ECO:0000256" key="14">
    <source>
        <dbReference type="RuleBase" id="RU003661"/>
    </source>
</evidence>
<accession>A0A6M5A4Y5</accession>
<keyword evidence="11" id="KW-0066">ATP synthesis</keyword>
<comment type="function">
    <text evidence="12">Subunit 8, of the mitochondrial membrane ATP synthase complex (F(1)F(0) ATP synthase or Complex V) that produces ATP from ADP in the presence of a proton gradient across the membrane which is generated by electron transport complexes of the respiratory chain. ATP synthase complex consist of a soluble F(1) head domain - the catalytic core - and a membrane F(1) domain - the membrane proton channel. These two domains are linked by a central stalk rotating inside the F(1) region and a stationary peripheral stalk. During catalysis, ATP synthesis in the catalytic domain of F(1) is coupled via a rotary mechanism of the central stalk subunits to proton translocation. In vivo, can only synthesize ATP although its ATP hydrolase activity can be activated artificially in vitro. Part of the complex F(0) domain.</text>
</comment>
<keyword evidence="9 14" id="KW-0496">Mitochondrion</keyword>
<sequence length="55" mass="6505">MPQLKPSPWLHIFLLAWASFLVILPCKVISFIYPSSPETQEEKTTSDTPWTWQWQ</sequence>